<accession>A0AAV4T739</accession>
<protein>
    <submittedName>
        <fullName evidence="1">Uncharacterized protein</fullName>
    </submittedName>
</protein>
<comment type="caution">
    <text evidence="1">The sequence shown here is derived from an EMBL/GenBank/DDBJ whole genome shotgun (WGS) entry which is preliminary data.</text>
</comment>
<reference evidence="1 2" key="1">
    <citation type="submission" date="2021-06" db="EMBL/GenBank/DDBJ databases">
        <title>Caerostris extrusa draft genome.</title>
        <authorList>
            <person name="Kono N."/>
            <person name="Arakawa K."/>
        </authorList>
    </citation>
    <scope>NUCLEOTIDE SEQUENCE [LARGE SCALE GENOMIC DNA]</scope>
</reference>
<dbReference type="Proteomes" id="UP001054945">
    <property type="component" value="Unassembled WGS sequence"/>
</dbReference>
<evidence type="ECO:0000313" key="2">
    <source>
        <dbReference type="Proteomes" id="UP001054945"/>
    </source>
</evidence>
<sequence>MEVGVLPMITSLNYAIGWRSGQNGLSNRPETVAVSVDSATEARSFFEGYYYSEQGVTDAYFYKVSQTNLIIEGQYVIKMECRSGKYVLGG</sequence>
<proteinExistence type="predicted"/>
<dbReference type="EMBL" id="BPLR01010846">
    <property type="protein sequence ID" value="GIY42403.1"/>
    <property type="molecule type" value="Genomic_DNA"/>
</dbReference>
<evidence type="ECO:0000313" key="1">
    <source>
        <dbReference type="EMBL" id="GIY42403.1"/>
    </source>
</evidence>
<gene>
    <name evidence="1" type="ORF">CEXT_474701</name>
</gene>
<organism evidence="1 2">
    <name type="scientific">Caerostris extrusa</name>
    <name type="common">Bark spider</name>
    <name type="synonym">Caerostris bankana</name>
    <dbReference type="NCBI Taxonomy" id="172846"/>
    <lineage>
        <taxon>Eukaryota</taxon>
        <taxon>Metazoa</taxon>
        <taxon>Ecdysozoa</taxon>
        <taxon>Arthropoda</taxon>
        <taxon>Chelicerata</taxon>
        <taxon>Arachnida</taxon>
        <taxon>Araneae</taxon>
        <taxon>Araneomorphae</taxon>
        <taxon>Entelegynae</taxon>
        <taxon>Araneoidea</taxon>
        <taxon>Araneidae</taxon>
        <taxon>Caerostris</taxon>
    </lineage>
</organism>
<dbReference type="AlphaFoldDB" id="A0AAV4T739"/>
<keyword evidence="2" id="KW-1185">Reference proteome</keyword>
<name>A0AAV4T739_CAEEX</name>